<dbReference type="InterPro" id="IPR007278">
    <property type="entry name" value="DUF397"/>
</dbReference>
<evidence type="ECO:0000259" key="1">
    <source>
        <dbReference type="Pfam" id="PF04149"/>
    </source>
</evidence>
<keyword evidence="3" id="KW-1185">Reference proteome</keyword>
<accession>A0A6G9YAR7</accession>
<organism evidence="2 3">
    <name type="scientific">Nocardia arthritidis</name>
    <dbReference type="NCBI Taxonomy" id="228602"/>
    <lineage>
        <taxon>Bacteria</taxon>
        <taxon>Bacillati</taxon>
        <taxon>Actinomycetota</taxon>
        <taxon>Actinomycetes</taxon>
        <taxon>Mycobacteriales</taxon>
        <taxon>Nocardiaceae</taxon>
        <taxon>Nocardia</taxon>
    </lineage>
</organism>
<evidence type="ECO:0000313" key="3">
    <source>
        <dbReference type="Proteomes" id="UP000503540"/>
    </source>
</evidence>
<dbReference type="AlphaFoldDB" id="A0A6G9YAR7"/>
<dbReference type="KEGG" id="nah:F5544_12320"/>
<protein>
    <submittedName>
        <fullName evidence="2">DUF397 domain-containing protein</fullName>
    </submittedName>
</protein>
<dbReference type="Proteomes" id="UP000503540">
    <property type="component" value="Chromosome"/>
</dbReference>
<reference evidence="2 3" key="1">
    <citation type="journal article" date="2019" name="ACS Chem. Biol.">
        <title>Identification and Mobilization of a Cryptic Antibiotic Biosynthesis Gene Locus from a Human-Pathogenic Nocardia Isolate.</title>
        <authorList>
            <person name="Herisse M."/>
            <person name="Ishida K."/>
            <person name="Porter J.L."/>
            <person name="Howden B."/>
            <person name="Hertweck C."/>
            <person name="Stinear T.P."/>
            <person name="Pidot S.J."/>
        </authorList>
    </citation>
    <scope>NUCLEOTIDE SEQUENCE [LARGE SCALE GENOMIC DNA]</scope>
    <source>
        <strain evidence="2 3">AUSMDU00012717</strain>
    </source>
</reference>
<feature type="domain" description="DUF397" evidence="1">
    <location>
        <begin position="9"/>
        <end position="60"/>
    </location>
</feature>
<proteinExistence type="predicted"/>
<name>A0A6G9YAR7_9NOCA</name>
<sequence length="68" mass="7625">MNRNDSSVMWFKSSHSSPSQDCVEVAFLGRSLVGMRDSKNPDGPTLVFSATRWDEFVADIGAGRFDRR</sequence>
<evidence type="ECO:0000313" key="2">
    <source>
        <dbReference type="EMBL" id="QIS10355.1"/>
    </source>
</evidence>
<dbReference type="RefSeq" id="WP_167473348.1">
    <property type="nucleotide sequence ID" value="NZ_CP046172.1"/>
</dbReference>
<dbReference type="EMBL" id="CP046172">
    <property type="protein sequence ID" value="QIS10355.1"/>
    <property type="molecule type" value="Genomic_DNA"/>
</dbReference>
<gene>
    <name evidence="2" type="ORF">F5544_12320</name>
</gene>
<dbReference type="Pfam" id="PF04149">
    <property type="entry name" value="DUF397"/>
    <property type="match status" value="1"/>
</dbReference>